<dbReference type="GO" id="GO:0019433">
    <property type="term" value="P:triglyceride catabolic process"/>
    <property type="evidence" value="ECO:0007669"/>
    <property type="project" value="TreeGrafter"/>
</dbReference>
<dbReference type="GeneID" id="28737262"/>
<dbReference type="GO" id="GO:0005783">
    <property type="term" value="C:endoplasmic reticulum"/>
    <property type="evidence" value="ECO:0007669"/>
    <property type="project" value="TreeGrafter"/>
</dbReference>
<dbReference type="InterPro" id="IPR020904">
    <property type="entry name" value="Sc_DH/Rdtase_CS"/>
</dbReference>
<dbReference type="Proteomes" id="UP000038010">
    <property type="component" value="Unassembled WGS sequence"/>
</dbReference>
<dbReference type="PANTHER" id="PTHR44169">
    <property type="entry name" value="NADPH-DEPENDENT 1-ACYLDIHYDROXYACETONE PHOSPHATE REDUCTASE"/>
    <property type="match status" value="1"/>
</dbReference>
<reference evidence="4 5" key="1">
    <citation type="submission" date="2015-06" db="EMBL/GenBank/DDBJ databases">
        <title>Draft genome of the ant-associated black yeast Phialophora attae CBS 131958.</title>
        <authorList>
            <person name="Moreno L.F."/>
            <person name="Stielow B.J."/>
            <person name="de Hoog S."/>
            <person name="Vicente V.A."/>
            <person name="Weiss V.A."/>
            <person name="de Vries M."/>
            <person name="Cruz L.M."/>
            <person name="Souza E.M."/>
        </authorList>
    </citation>
    <scope>NUCLEOTIDE SEQUENCE [LARGE SCALE GENOMIC DNA]</scope>
    <source>
        <strain evidence="4 5">CBS 131958</strain>
    </source>
</reference>
<dbReference type="PRINTS" id="PR00081">
    <property type="entry name" value="GDHRDH"/>
</dbReference>
<proteinExistence type="inferred from homology"/>
<dbReference type="RefSeq" id="XP_017999233.1">
    <property type="nucleotide sequence ID" value="XM_018145382.1"/>
</dbReference>
<dbReference type="OrthoDB" id="2102561at2759"/>
<sequence>MPPHHSKRSVLITGCSNGGLGAALAEAFHETGRWRVIASARDLTKLQSLKGLKNGQEEDGIEQVQLDVVDEASVRAAVVAVRKLLADGNDGRKDGEKVGLDAICLNAGGGYSMPLTDIPPFSPLLPAVFNLNVFSQLSILNVFLPLLLASSSCNSGKPLVIAHTSIAAHPNGNLPFTGAYNASKAAMSHLTQCLRTELGLLDIDVIELRTGGVRSQFYGNLQQGKARVPEGSIWETEGVKEVVEGLMDGEKFGAGFSERAEWAREIVRDVENGTQKIIYRGSNAANVKWVGRLIPMWIYDMIMARMLGIGHLPGLLRAALEGRSLVTEEEQDYQG</sequence>
<dbReference type="PANTHER" id="PTHR44169:SF3">
    <property type="entry name" value="SHORT-CHAIN DEHYDROGENASE SRDE"/>
    <property type="match status" value="1"/>
</dbReference>
<evidence type="ECO:0000256" key="1">
    <source>
        <dbReference type="ARBA" id="ARBA00006484"/>
    </source>
</evidence>
<dbReference type="GO" id="GO:0006654">
    <property type="term" value="P:phosphatidic acid biosynthetic process"/>
    <property type="evidence" value="ECO:0007669"/>
    <property type="project" value="TreeGrafter"/>
</dbReference>
<evidence type="ECO:0000313" key="4">
    <source>
        <dbReference type="EMBL" id="KPI39270.1"/>
    </source>
</evidence>
<keyword evidence="5" id="KW-1185">Reference proteome</keyword>
<dbReference type="GO" id="GO:0005811">
    <property type="term" value="C:lipid droplet"/>
    <property type="evidence" value="ECO:0007669"/>
    <property type="project" value="TreeGrafter"/>
</dbReference>
<dbReference type="STRING" id="1664694.A0A0N1H388"/>
<dbReference type="EMBL" id="LFJN01000015">
    <property type="protein sequence ID" value="KPI39270.1"/>
    <property type="molecule type" value="Genomic_DNA"/>
</dbReference>
<dbReference type="InterPro" id="IPR002347">
    <property type="entry name" value="SDR_fam"/>
</dbReference>
<dbReference type="InterPro" id="IPR036291">
    <property type="entry name" value="NAD(P)-bd_dom_sf"/>
</dbReference>
<evidence type="ECO:0000313" key="5">
    <source>
        <dbReference type="Proteomes" id="UP000038010"/>
    </source>
</evidence>
<protein>
    <submittedName>
        <fullName evidence="4">NADPH-dependent 1-acyldihydroxyacetone phosphate</fullName>
    </submittedName>
</protein>
<keyword evidence="3" id="KW-0560">Oxidoreductase</keyword>
<gene>
    <name evidence="4" type="ORF">AB675_5190</name>
</gene>
<evidence type="ECO:0000256" key="2">
    <source>
        <dbReference type="ARBA" id="ARBA00022857"/>
    </source>
</evidence>
<dbReference type="GO" id="GO:0004806">
    <property type="term" value="F:triacylglycerol lipase activity"/>
    <property type="evidence" value="ECO:0007669"/>
    <property type="project" value="TreeGrafter"/>
</dbReference>
<dbReference type="Pfam" id="PF00106">
    <property type="entry name" value="adh_short"/>
    <property type="match status" value="1"/>
</dbReference>
<comment type="caution">
    <text evidence="4">The sequence shown here is derived from an EMBL/GenBank/DDBJ whole genome shotgun (WGS) entry which is preliminary data.</text>
</comment>
<dbReference type="SUPFAM" id="SSF51735">
    <property type="entry name" value="NAD(P)-binding Rossmann-fold domains"/>
    <property type="match status" value="1"/>
</dbReference>
<dbReference type="GO" id="GO:0000140">
    <property type="term" value="F:acylglycerone-phosphate reductase (NADP+) activity"/>
    <property type="evidence" value="ECO:0007669"/>
    <property type="project" value="TreeGrafter"/>
</dbReference>
<dbReference type="VEuPathDB" id="FungiDB:AB675_5190"/>
<keyword evidence="2" id="KW-0521">NADP</keyword>
<evidence type="ECO:0000256" key="3">
    <source>
        <dbReference type="ARBA" id="ARBA00023002"/>
    </source>
</evidence>
<accession>A0A0N1H388</accession>
<comment type="similarity">
    <text evidence="1">Belongs to the short-chain dehydrogenases/reductases (SDR) family.</text>
</comment>
<name>A0A0N1H388_9EURO</name>
<dbReference type="PROSITE" id="PS00061">
    <property type="entry name" value="ADH_SHORT"/>
    <property type="match status" value="1"/>
</dbReference>
<dbReference type="Gene3D" id="3.40.50.720">
    <property type="entry name" value="NAD(P)-binding Rossmann-like Domain"/>
    <property type="match status" value="1"/>
</dbReference>
<organism evidence="4 5">
    <name type="scientific">Cyphellophora attinorum</name>
    <dbReference type="NCBI Taxonomy" id="1664694"/>
    <lineage>
        <taxon>Eukaryota</taxon>
        <taxon>Fungi</taxon>
        <taxon>Dikarya</taxon>
        <taxon>Ascomycota</taxon>
        <taxon>Pezizomycotina</taxon>
        <taxon>Eurotiomycetes</taxon>
        <taxon>Chaetothyriomycetidae</taxon>
        <taxon>Chaetothyriales</taxon>
        <taxon>Cyphellophoraceae</taxon>
        <taxon>Cyphellophora</taxon>
    </lineage>
</organism>
<dbReference type="AlphaFoldDB" id="A0A0N1H388"/>